<feature type="chain" id="PRO_5032570294" description="Carboxypeptidase regulatory-like domain-containing protein" evidence="1">
    <location>
        <begin position="29"/>
        <end position="554"/>
    </location>
</feature>
<organism evidence="2 3">
    <name type="scientific">Silvibacterium bohemicum</name>
    <dbReference type="NCBI Taxonomy" id="1577686"/>
    <lineage>
        <taxon>Bacteria</taxon>
        <taxon>Pseudomonadati</taxon>
        <taxon>Acidobacteriota</taxon>
        <taxon>Terriglobia</taxon>
        <taxon>Terriglobales</taxon>
        <taxon>Acidobacteriaceae</taxon>
        <taxon>Silvibacterium</taxon>
    </lineage>
</organism>
<sequence>MLILPKRSLALYVAVVACALGAATFRCAAQDAAATYPVRGVVLNNVTHQPIARVLVYANADAVLTDNDGHFELNLPAGQVQINLRRPGYTARRRGMMNSVNVAANMPDLTFSLTPEAIITGHVTLSTGDEADGIRIMAYRKRAVNGRVAWTMQTMAMTNSEGAFRLASLEAPGSYLIYSMPAHARMGRIAPGSVGYGYASVFYPSVADFSAAGMIAVSPGQQAQADFTLTRQPFYPVSIAMPQRAEGRAGGAEVQIHDSSGRILEAGTRWDPQRGTAEINLPNGHYYAETHTFGESQMYGRVDFTVAGGPVSGLTMTLLPLHAIPVVIRKDSEGGNNQPQVIIAAGSQIDLSAGINLTLSPADAFENQTGSGLRHQQGSNDSSLFELENVSPGRYWVETYPFQGYVSSITCGGTDLTREPLVIGPGNTTAPIEITIRNDFGTLKGQLNQSSTAAASTSSGEISRIYIYAIPLFPTTSQVPQSTTQAGGQFTMTNLAPGSYHVIALDQSREIDANDTESLAQYTGKGPTVTVEANGTVNVQLDVIQTGGEVSTPE</sequence>
<dbReference type="Proteomes" id="UP000538666">
    <property type="component" value="Unassembled WGS sequence"/>
</dbReference>
<gene>
    <name evidence="2" type="ORF">HNQ77_002572</name>
</gene>
<evidence type="ECO:0000313" key="3">
    <source>
        <dbReference type="Proteomes" id="UP000538666"/>
    </source>
</evidence>
<name>A0A841JTG0_9BACT</name>
<comment type="caution">
    <text evidence="2">The sequence shown here is derived from an EMBL/GenBank/DDBJ whole genome shotgun (WGS) entry which is preliminary data.</text>
</comment>
<proteinExistence type="predicted"/>
<dbReference type="RefSeq" id="WP_050059786.1">
    <property type="nucleotide sequence ID" value="NZ_JACHEK010000005.1"/>
</dbReference>
<accession>A0A841JTG0</accession>
<dbReference type="InterPro" id="IPR008969">
    <property type="entry name" value="CarboxyPept-like_regulatory"/>
</dbReference>
<keyword evidence="3" id="KW-1185">Reference proteome</keyword>
<dbReference type="PROSITE" id="PS51257">
    <property type="entry name" value="PROKAR_LIPOPROTEIN"/>
    <property type="match status" value="1"/>
</dbReference>
<reference evidence="2 3" key="1">
    <citation type="submission" date="2020-08" db="EMBL/GenBank/DDBJ databases">
        <title>Genomic Encyclopedia of Type Strains, Phase IV (KMG-IV): sequencing the most valuable type-strain genomes for metagenomic binning, comparative biology and taxonomic classification.</title>
        <authorList>
            <person name="Goeker M."/>
        </authorList>
    </citation>
    <scope>NUCLEOTIDE SEQUENCE [LARGE SCALE GENOMIC DNA]</scope>
    <source>
        <strain evidence="2 3">DSM 103733</strain>
    </source>
</reference>
<evidence type="ECO:0000313" key="2">
    <source>
        <dbReference type="EMBL" id="MBB6144616.1"/>
    </source>
</evidence>
<dbReference type="EMBL" id="JACHEK010000005">
    <property type="protein sequence ID" value="MBB6144616.1"/>
    <property type="molecule type" value="Genomic_DNA"/>
</dbReference>
<evidence type="ECO:0000256" key="1">
    <source>
        <dbReference type="SAM" id="SignalP"/>
    </source>
</evidence>
<dbReference type="SUPFAM" id="SSF49464">
    <property type="entry name" value="Carboxypeptidase regulatory domain-like"/>
    <property type="match status" value="1"/>
</dbReference>
<dbReference type="AlphaFoldDB" id="A0A841JTG0"/>
<keyword evidence="1" id="KW-0732">Signal</keyword>
<dbReference type="OrthoDB" id="113606at2"/>
<dbReference type="Gene3D" id="2.60.40.1120">
    <property type="entry name" value="Carboxypeptidase-like, regulatory domain"/>
    <property type="match status" value="2"/>
</dbReference>
<evidence type="ECO:0008006" key="4">
    <source>
        <dbReference type="Google" id="ProtNLM"/>
    </source>
</evidence>
<protein>
    <recommendedName>
        <fullName evidence="4">Carboxypeptidase regulatory-like domain-containing protein</fullName>
    </recommendedName>
</protein>
<feature type="signal peptide" evidence="1">
    <location>
        <begin position="1"/>
        <end position="28"/>
    </location>
</feature>